<dbReference type="Gene3D" id="2.60.40.10">
    <property type="entry name" value="Immunoglobulins"/>
    <property type="match status" value="1"/>
</dbReference>
<dbReference type="Pfam" id="PF13385">
    <property type="entry name" value="Laminin_G_3"/>
    <property type="match status" value="3"/>
</dbReference>
<dbReference type="SUPFAM" id="SSF46626">
    <property type="entry name" value="Cytochrome c"/>
    <property type="match status" value="2"/>
</dbReference>
<feature type="chain" id="PRO_5013243294" evidence="7">
    <location>
        <begin position="16"/>
        <end position="1848"/>
    </location>
</feature>
<dbReference type="Proteomes" id="UP000005824">
    <property type="component" value="Unassembled WGS sequence"/>
</dbReference>
<dbReference type="InterPro" id="IPR014755">
    <property type="entry name" value="Cu-Rt/internalin_Ig-like"/>
</dbReference>
<dbReference type="InParanoid" id="B4CU79"/>
<dbReference type="InterPro" id="IPR032812">
    <property type="entry name" value="SbsA_Ig"/>
</dbReference>
<dbReference type="InterPro" id="IPR011045">
    <property type="entry name" value="N2O_reductase_N"/>
</dbReference>
<dbReference type="Gene3D" id="2.60.120.200">
    <property type="match status" value="3"/>
</dbReference>
<dbReference type="InterPro" id="IPR013320">
    <property type="entry name" value="ConA-like_dom_sf"/>
</dbReference>
<dbReference type="PROSITE" id="PS50093">
    <property type="entry name" value="PKD"/>
    <property type="match status" value="1"/>
</dbReference>
<feature type="domain" description="Cytochrome c" evidence="9">
    <location>
        <begin position="1734"/>
        <end position="1848"/>
    </location>
</feature>
<dbReference type="Pfam" id="PF08309">
    <property type="entry name" value="LVIVD"/>
    <property type="match status" value="1"/>
</dbReference>
<name>B4CU79_9BACT</name>
<dbReference type="PANTHER" id="PTHR47197">
    <property type="entry name" value="PROTEIN NIRF"/>
    <property type="match status" value="1"/>
</dbReference>
<dbReference type="eggNOG" id="COG5276">
    <property type="taxonomic scope" value="Bacteria"/>
</dbReference>
<dbReference type="InterPro" id="IPR051200">
    <property type="entry name" value="Host-pathogen_enzymatic-act"/>
</dbReference>
<keyword evidence="1 6" id="KW-0349">Heme</keyword>
<dbReference type="PANTHER" id="PTHR47197:SF3">
    <property type="entry name" value="DIHYDRO-HEME D1 DEHYDROGENASE"/>
    <property type="match status" value="1"/>
</dbReference>
<feature type="domain" description="PKD" evidence="8">
    <location>
        <begin position="1133"/>
        <end position="1212"/>
    </location>
</feature>
<evidence type="ECO:0000313" key="11">
    <source>
        <dbReference type="Proteomes" id="UP000005824"/>
    </source>
</evidence>
<feature type="domain" description="Cytochrome c" evidence="9">
    <location>
        <begin position="1597"/>
        <end position="1718"/>
    </location>
</feature>
<evidence type="ECO:0000313" key="10">
    <source>
        <dbReference type="EMBL" id="EDY22117.1"/>
    </source>
</evidence>
<dbReference type="InterPro" id="IPR036909">
    <property type="entry name" value="Cyt_c-like_dom_sf"/>
</dbReference>
<dbReference type="SMART" id="SM00560">
    <property type="entry name" value="LamGL"/>
    <property type="match status" value="3"/>
</dbReference>
<evidence type="ECO:0000256" key="4">
    <source>
        <dbReference type="ARBA" id="ARBA00023004"/>
    </source>
</evidence>
<dbReference type="STRING" id="497964.CfE428DRAFT_0242"/>
<dbReference type="Gene3D" id="2.60.40.1220">
    <property type="match status" value="1"/>
</dbReference>
<proteinExistence type="predicted"/>
<dbReference type="SUPFAM" id="SSF49899">
    <property type="entry name" value="Concanavalin A-like lectins/glucanases"/>
    <property type="match status" value="3"/>
</dbReference>
<evidence type="ECO:0000256" key="6">
    <source>
        <dbReference type="PROSITE-ProRule" id="PRU00433"/>
    </source>
</evidence>
<dbReference type="SUPFAM" id="SSF75011">
    <property type="entry name" value="3-carboxy-cis,cis-mucoante lactonizing enzyme"/>
    <property type="match status" value="1"/>
</dbReference>
<dbReference type="Gene3D" id="1.10.760.10">
    <property type="entry name" value="Cytochrome c-like domain"/>
    <property type="match status" value="2"/>
</dbReference>
<dbReference type="InterPro" id="IPR006558">
    <property type="entry name" value="LamG-like"/>
</dbReference>
<dbReference type="CDD" id="cd00146">
    <property type="entry name" value="PKD"/>
    <property type="match status" value="1"/>
</dbReference>
<keyword evidence="11" id="KW-1185">Reference proteome</keyword>
<dbReference type="InterPro" id="IPR013783">
    <property type="entry name" value="Ig-like_fold"/>
</dbReference>
<dbReference type="eggNOG" id="COG3534">
    <property type="taxonomic scope" value="Bacteria"/>
</dbReference>
<dbReference type="eggNOG" id="COG1858">
    <property type="taxonomic scope" value="Bacteria"/>
</dbReference>
<comment type="caution">
    <text evidence="10">The sequence shown here is derived from an EMBL/GenBank/DDBJ whole genome shotgun (WGS) entry which is preliminary data.</text>
</comment>
<dbReference type="GO" id="GO:0009055">
    <property type="term" value="F:electron transfer activity"/>
    <property type="evidence" value="ECO:0007669"/>
    <property type="project" value="InterPro"/>
</dbReference>
<sequence length="1848" mass="193855">MAACALLALSTSSHAQDVPVPQQSYTTAQLYQPLRTFTTSEIGILPTQVGIHHGYMVVSGGRQGGTGGDPTGYGKLTIWRLSQPSAPNVVNPSLVGQIVDDNIYKSHVMGFSGEKVALRTNKVTIFDLTNPAAPTALGTATGGHSSSHSSCWAGKYIYTCGEGYGTASGWLDIYDVSNPNTPTLVRSVDLPTITGFRCASVFVLGNQLVVSASLTNGVATFDLSDPTNPLLVNVFRGDTGANTYTSYLSGYRLYGGGQAGGLYIYDVSDSQNIKLVDHVTTLGGTPRYPVLQDEFIHLGNIGNGHYQKIRIDTVPAQIVADVPMPIPPGGGHANTEIAIPIGNLVYVGCINGANPGSPITNPAGWIIPHDTVPDTRPPAVNGVRPLDGETNVAPTSMIGVSFTDLLNTPSINSSSIIVRPVGGTALSGTYSNMGGIVNFDPSTPLAANTTYEIVVKGGGVRDYSGNAFAADQIYRFSTGSSIDTTTLGLALDYPLDETTGTTADDTLGAHNGTLTNFPASPWSAGIVGAGSLNFDGVASYVAVPSIDVGSAFSFSTWVRVTSGSSNLETIVANAAGGFATAGFRLFVYGSAHASYPGRVQLETGDGTTGNAANTAIGALPFDQWVHLAVTVDRTAGAAHIYVNGIDQTADSSVVTDFPTAAPLTLGRMSTAAYFFGGGMDDFRLYSRVLVPADIDQLRNLCVSPIGHWGFNNTTADAAPNGRPVTLSATGNTYDATQANEGGWSLNLDGSTGFATTPSLELGNSFTLAAWVRIPSGNSGLNTIIANGPSGYIGNGFNFYVTGSTNATPGKIQFETGNGTAGNDAHTAANAFPFDQWVHVAVGVDRARGTALIYVNGKDVTADNTIRPDFKTAGTMDVGSMTNSSNYLAGNIDDLRVYPRWLSDNEIGTLAIGKLLGYWRFDGTGADDSGFARTATLMNGAGYSTDAVRGSESMTLDGIDSGLDDHAEVSAFDVGNQFSVSLWAKLTTTATGTRTLLANSIGGSATNGMRFFINSWNTSDGRIIFETGNGTLSAAAGTATGVFQPNQWNHIAVVVDRTAQHADIYYNRRLVTSSSTIRPDFATNLLLYLGRMATAANFNGQIDDFRIYAKKLTTSDIGVLGEGSPDTAPTVSNLASSARAATTGTGLTFTATASDPNFGDALSYRFDFGDGTTTAWTGNNTAVHTFNTPGRYSVTVFVSDGTDTLTRTMTQIVYNAPTSLPPSISAEMAYDTSRNKVWCVVPDGDGAAPAGGRVVRFDANTRAVDYHVALGANTDPVALALRPGNAEVWVACKQSDQVIVVDANAGAVLATLSIGHGYEPTGVAFAPDGSAAFVTCEGAESIQKWDPTARTKTLEVDLGAAPRGLAVASDSSRIFVSRFRSPDTQGQVWELAAAGLTLTRTFALPLDSTTPDSASSARGLPNYLSQVVVSPDGQRAWLPGKKDNILRGKYRDGQDLTHDDTVRAYVGQLNLTTSSPNPNAEIVANRVDLDNTGLPVSACFSPHGDLVFVSIIANEEVAVIDANSRATQPAISTADSGQLFGYAPNGLCVSPDGSKLFVHNFLERKVRVFDISQLTAGTGSTATLLGTVPLVVTEPLAANILQGKKIFYNSEDPRIAAEGYISCVSCHLHGDSDGRVWDLGTFGEGLRKTIDLRGHAGMSMGPLHWSANFDEVQDFENQIRNLNGGAGLINGTVNPPLGAPNAGRSTDLDALAAFVSSLTTIPKSPYRNPDGSNTTSAINGQADFTTLGCANCHSGTQFTDSSLTTFIRHDMGTINASSGQRLSGTLDGIDTPTLRGIWGTYPYLHRGQAADLPSVFNTTNAPAGKGHDVFRTLTTTQQNDLIRYLLELE</sequence>
<dbReference type="Pfam" id="PF13205">
    <property type="entry name" value="Big_5"/>
    <property type="match status" value="1"/>
</dbReference>
<keyword evidence="3 7" id="KW-0732">Signal</keyword>
<dbReference type="InterPro" id="IPR015943">
    <property type="entry name" value="WD40/YVTN_repeat-like_dom_sf"/>
</dbReference>
<dbReference type="SUPFAM" id="SSF50974">
    <property type="entry name" value="Nitrous oxide reductase, N-terminal domain"/>
    <property type="match status" value="1"/>
</dbReference>
<evidence type="ECO:0000259" key="9">
    <source>
        <dbReference type="PROSITE" id="PS51007"/>
    </source>
</evidence>
<dbReference type="GO" id="GO:0020037">
    <property type="term" value="F:heme binding"/>
    <property type="evidence" value="ECO:0007669"/>
    <property type="project" value="InterPro"/>
</dbReference>
<dbReference type="EMBL" id="ABVL01000001">
    <property type="protein sequence ID" value="EDY22117.1"/>
    <property type="molecule type" value="Genomic_DNA"/>
</dbReference>
<evidence type="ECO:0000259" key="8">
    <source>
        <dbReference type="PROSITE" id="PS50093"/>
    </source>
</evidence>
<dbReference type="SUPFAM" id="SSF49299">
    <property type="entry name" value="PKD domain"/>
    <property type="match status" value="1"/>
</dbReference>
<dbReference type="SMART" id="SM00089">
    <property type="entry name" value="PKD"/>
    <property type="match status" value="1"/>
</dbReference>
<dbReference type="Gene3D" id="2.130.10.10">
    <property type="entry name" value="YVTN repeat-like/Quinoprotein amine dehydrogenase"/>
    <property type="match status" value="3"/>
</dbReference>
<dbReference type="InterPro" id="IPR022409">
    <property type="entry name" value="PKD/Chitinase_dom"/>
</dbReference>
<dbReference type="PROSITE" id="PS51007">
    <property type="entry name" value="CYTC"/>
    <property type="match status" value="2"/>
</dbReference>
<dbReference type="InterPro" id="IPR009056">
    <property type="entry name" value="Cyt_c-like_dom"/>
</dbReference>
<accession>B4CU79</accession>
<evidence type="ECO:0000256" key="5">
    <source>
        <dbReference type="ARBA" id="ARBA00023157"/>
    </source>
</evidence>
<gene>
    <name evidence="10" type="ORF">CfE428DRAFT_0242</name>
</gene>
<evidence type="ECO:0000256" key="1">
    <source>
        <dbReference type="ARBA" id="ARBA00022617"/>
    </source>
</evidence>
<dbReference type="Pfam" id="PF18911">
    <property type="entry name" value="PKD_4"/>
    <property type="match status" value="1"/>
</dbReference>
<dbReference type="InterPro" id="IPR000601">
    <property type="entry name" value="PKD_dom"/>
</dbReference>
<evidence type="ECO:0000256" key="2">
    <source>
        <dbReference type="ARBA" id="ARBA00022723"/>
    </source>
</evidence>
<feature type="signal peptide" evidence="7">
    <location>
        <begin position="1"/>
        <end position="15"/>
    </location>
</feature>
<keyword evidence="4 6" id="KW-0408">Iron</keyword>
<reference evidence="10 11" key="1">
    <citation type="journal article" date="2011" name="J. Bacteriol.">
        <title>Genome sequence of Chthoniobacter flavus Ellin428, an aerobic heterotrophic soil bacterium.</title>
        <authorList>
            <person name="Kant R."/>
            <person name="van Passel M.W."/>
            <person name="Palva A."/>
            <person name="Lucas S."/>
            <person name="Lapidus A."/>
            <person name="Glavina Del Rio T."/>
            <person name="Dalin E."/>
            <person name="Tice H."/>
            <person name="Bruce D."/>
            <person name="Goodwin L."/>
            <person name="Pitluck S."/>
            <person name="Larimer F.W."/>
            <person name="Land M.L."/>
            <person name="Hauser L."/>
            <person name="Sangwan P."/>
            <person name="de Vos W.M."/>
            <person name="Janssen P.H."/>
            <person name="Smidt H."/>
        </authorList>
    </citation>
    <scope>NUCLEOTIDE SEQUENCE [LARGE SCALE GENOMIC DNA]</scope>
    <source>
        <strain evidence="10 11">Ellin428</strain>
    </source>
</reference>
<evidence type="ECO:0000256" key="3">
    <source>
        <dbReference type="ARBA" id="ARBA00022729"/>
    </source>
</evidence>
<dbReference type="GO" id="GO:0046872">
    <property type="term" value="F:metal ion binding"/>
    <property type="evidence" value="ECO:0007669"/>
    <property type="project" value="UniProtKB-KW"/>
</dbReference>
<dbReference type="eggNOG" id="COG3391">
    <property type="taxonomic scope" value="Bacteria"/>
</dbReference>
<keyword evidence="5" id="KW-1015">Disulfide bond</keyword>
<keyword evidence="2 6" id="KW-0479">Metal-binding</keyword>
<dbReference type="InterPro" id="IPR035986">
    <property type="entry name" value="PKD_dom_sf"/>
</dbReference>
<evidence type="ECO:0000256" key="7">
    <source>
        <dbReference type="SAM" id="SignalP"/>
    </source>
</evidence>
<dbReference type="InterPro" id="IPR013211">
    <property type="entry name" value="LVIVD"/>
</dbReference>
<organism evidence="10 11">
    <name type="scientific">Chthoniobacter flavus Ellin428</name>
    <dbReference type="NCBI Taxonomy" id="497964"/>
    <lineage>
        <taxon>Bacteria</taxon>
        <taxon>Pseudomonadati</taxon>
        <taxon>Verrucomicrobiota</taxon>
        <taxon>Spartobacteria</taxon>
        <taxon>Chthoniobacterales</taxon>
        <taxon>Chthoniobacteraceae</taxon>
        <taxon>Chthoniobacter</taxon>
    </lineage>
</organism>
<protein>
    <submittedName>
        <fullName evidence="10">PKD domain containing protein</fullName>
    </submittedName>
</protein>